<evidence type="ECO:0000259" key="5">
    <source>
        <dbReference type="PROSITE" id="PS50075"/>
    </source>
</evidence>
<dbReference type="Pfam" id="PF00501">
    <property type="entry name" value="AMP-binding"/>
    <property type="match status" value="5"/>
</dbReference>
<dbReference type="Gene3D" id="3.30.300.30">
    <property type="match status" value="4"/>
</dbReference>
<dbReference type="InterPro" id="IPR023213">
    <property type="entry name" value="CAT-like_dom_sf"/>
</dbReference>
<dbReference type="Gene3D" id="3.30.559.30">
    <property type="entry name" value="Nonribosomal peptide synthetase, condensation domain"/>
    <property type="match status" value="8"/>
</dbReference>
<dbReference type="SUPFAM" id="SSF52777">
    <property type="entry name" value="CoA-dependent acyltransferases"/>
    <property type="match status" value="15"/>
</dbReference>
<keyword evidence="7" id="KW-1185">Reference proteome</keyword>
<dbReference type="CDD" id="cd19534">
    <property type="entry name" value="E_NRPS"/>
    <property type="match status" value="2"/>
</dbReference>
<dbReference type="InterPro" id="IPR006162">
    <property type="entry name" value="Ppantetheine_attach_site"/>
</dbReference>
<dbReference type="NCBIfam" id="NF003417">
    <property type="entry name" value="PRK04813.1"/>
    <property type="match status" value="4"/>
</dbReference>
<feature type="domain" description="Carrier" evidence="5">
    <location>
        <begin position="6054"/>
        <end position="6137"/>
    </location>
</feature>
<dbReference type="InterPro" id="IPR001242">
    <property type="entry name" value="Condensation_dom"/>
</dbReference>
<dbReference type="InterPro" id="IPR010071">
    <property type="entry name" value="AA_adenyl_dom"/>
</dbReference>
<dbReference type="Pfam" id="PF00668">
    <property type="entry name" value="Condensation"/>
    <property type="match status" value="7"/>
</dbReference>
<dbReference type="InterPro" id="IPR045851">
    <property type="entry name" value="AMP-bd_C_sf"/>
</dbReference>
<protein>
    <recommendedName>
        <fullName evidence="5">Carrier domain-containing protein</fullName>
    </recommendedName>
</protein>
<dbReference type="PANTHER" id="PTHR45398:SF1">
    <property type="entry name" value="ENZYME, PUTATIVE (JCVI)-RELATED"/>
    <property type="match status" value="1"/>
</dbReference>
<evidence type="ECO:0000256" key="2">
    <source>
        <dbReference type="ARBA" id="ARBA00022553"/>
    </source>
</evidence>
<feature type="domain" description="Carrier" evidence="5">
    <location>
        <begin position="4408"/>
        <end position="4484"/>
    </location>
</feature>
<dbReference type="Pfam" id="PF00550">
    <property type="entry name" value="PP-binding"/>
    <property type="match status" value="5"/>
</dbReference>
<dbReference type="PROSITE" id="PS00012">
    <property type="entry name" value="PHOSPHOPANTETHEINE"/>
    <property type="match status" value="1"/>
</dbReference>
<dbReference type="PROSITE" id="PS00455">
    <property type="entry name" value="AMP_BINDING"/>
    <property type="match status" value="1"/>
</dbReference>
<feature type="domain" description="Carrier" evidence="5">
    <location>
        <begin position="752"/>
        <end position="828"/>
    </location>
</feature>
<dbReference type="SUPFAM" id="SSF47336">
    <property type="entry name" value="ACP-like"/>
    <property type="match status" value="5"/>
</dbReference>
<dbReference type="Proteomes" id="UP001610335">
    <property type="component" value="Unassembled WGS sequence"/>
</dbReference>
<keyword evidence="3" id="KW-0436">Ligase</keyword>
<sequence>MAQHARCCLPSFGTTANGPKRPVSIKARTTPLQTTKLLSAFKNDSLDPLLKTAWGLLLYRYTGSEDVYFGYQHLGVGGSLGSRLSTCKLAINESDSIEALLEKSRGVYKFENNVGKGGGLDTNHNDYSLFDTMVMVRVCGDRTKRGNSVRPVLPGALPEECHARLHVKVLQEDVCIFIEWWNTEISTTQMESVTYYFQHFLYQTVFNGELVVADAACFLSHDWSRICKFNSFMPENCDRCIHDFIHEQALLHPQREAVCAWDGSFTYEELDYLASKLACHLQTHGVGPEVRVALCFDKSKWNIVAMLGVLKSGAAFVPLDPTHPTSRLRSLVESVDGKIMLCSRNRAELLSMVVENLIPLDEHLLDEISLTSGEVIQQEVRSSNAAYLIFTSGSTGQPKGTLLEHRAFVSGAIAYGLPMDMDSDCRMLQFAAHTFDASLFESLSPLIHGGCICVPSDGERLNDVIQAINRMKINVVCLTPSFVRFIDPSSIPGVKTVILAGESMSRADLETWSHIKLVNAYGPTETAICAAANTNIQKASDCRDIGLPTGVRFWVVNPKDHNQLAPIGSPGELLLEGPTLARCYINNPQRTNDAFIYNPAWAQHDANCDDRRFYKTGDLIKLHGQRIELGEIENSLSTIPKTKHCLVFLCKSGFANGKLVAVISLHSESSSNAAPLKLLKHPKKSLVVAELRSQLSKHLPSYMVPAVWLCVEALPLLPSGKLNRKEIVSWAANHTTDPESQTLDQAPMHTSPSENTVEDQLASIWSRVLDIPRRKISFEESFLTLGGDSIAAITCMGYCTKQGMGVTVQDVLQSKSIRDLATRVQEITRPVIYQKDTEEPFGLSPIQKLHFMIRNEGQGYFNQGIRTRLNQQVSEHDLRRAIETIIRRHSMLRARLVSNVAQEVLQQRITEEVDGSYRMRVHNFGQQLEMESVISDSQSCIDAFEGPILSVDLFYSNDGDCYLSMVAHHLVVDIVSWRIILEDLEDILLNPEDKASYTSSLPFPTWCNLQDERTHSSYQDLDNLAPPYFGYWGMENQAATYGDVTCESFELDLADSHSILMECHKSLRTEPIDILLASLLHAFGQTFKDRSLPVIYNEGHGREVWDSTIDISRTVGWFTTLFPISIPGQGVDDPVETVAFVKDIRRCVSDNGRQAFASRLSATAQNGKQTHPSPMEITFNYVGQHRDLQRQDGLFQLMNQMAGETGQGGGASDFGKDTPRFALFEISALAVNGRLRFIFSFSKYMKHQDSIRNWISCCSGVLKSLGKKLQSVSPRPTLSDFPMLSLTYPVLEGVLSKTLPNFGIASPDLIEDIYPCSRMQQGILLARSRNNSLYAVHDTYEVRALEGEPDTTRLEGAWRMVVSRHAMLRTLFVENLTNQDLFSQVVLKSFDPSPIHLSCLEDSDVLSAFDNQHLAVYNERQPHHRLTICETARGKLFFRLELSHAAMDGASIAVILRDLQLAYDGKLDHRRPLFKNYMHHLLHISQGVSIDYWRMYLAGLKPCLFPTLNDGKMVSQKEFRTIRLNFGLFGALQAICEKKGLTLSTAFSTAWGLTLRLFCSSNDICFSYMASLRDSLVEDIESIVGPIINLLACRMKVSENDSLGNLLQGVQDDCMQQLPHNSLSLIDIQHELKISDTALLNTGISYQKRAKPDTQSTSSIRLSQISTIQDPAEYPLFVNVVSSDKDADIELNYWTNTLSDEQAENVASIFLKYLEHISRHHEERIDGLETLSEWNKQRLRKWNKKLLEDAEVCVQDVLREQAVARPDAPAIMAWDGTLTYSELEDLSSRLAAYLLQLGVFTGTCVPIQFSKSAWQIVAILAVLKAGGICVPRDESQNKSGLDKWLVDHGAHTALTCISNAEFLEESFPVVIAVEESLFDLLPSPGYSIYHQVYSSYEGYVLSNPNDAHHSSAVVLDQRAILARAGAFASATNLDNGTRTFQFAPYNSDLFLQELFGTLMHGGCLCIAEHESPSQLSESINAMNANFISLTPSMASLLRPLDVPGIKVLALFGETLTRGVKKLWSTKVQLNAFFGTTECSSTCILDTQFDRLGTLPTIGSSIGCYPWIVDSLNCARLVPVGCVGELVIEGPGVSCGYLCDEKQTMGRFIEHENGVAKSMKQPYSLSSRSHRRMFKTRQLARYNSDGSLVYMGRKGEATKQKSSMAALEIEQILDSLELPEYRCIVETIDLQKDGNADSCVAVFVLSTAGQPTMTKGPTNPIARKTSIFHQLMAKLQVYLSGSLPTSQVPSLYFPVRGLPLTPLGTVNRPLLRDAVRGLSTSSLLEYNIKRFEDFWRLELEKPLFAGQLLQQSLSARESLAPKIIDKNIRISWGGSLQRSNAKGALLCAWALAIHSYTQCNDMILGDLLVDGKYSGLAEACPPLATIVPRRIRVDKMDSITGLLDRILSAITAAEPFERTSLSSIRNLSADTARACNFQTMLCVSEAGADQQNADLERLEAETSSNSDLRVCPLVVFCALDNVGLHLLARYDDKVLYPSQIERLMSLFSECLDMLKSNSRLQEKVSDIATRGESLHVFNDTVNYWKEHLAEIEPCHFPALSPKTGQNRFNTEILRLSNASRVQSACNALSITPSFLLQVVWGLVLRCYTGLEEVCFGHCVSAKRARIGILPCRLILNDNLKLRDVIQKRKDDADGMLKHQMPLFEIQRAFGTENPPVFNTAFRYRKSSAGVAEFSNAVLNPTDDELSPYLIVVNASVSGASGDINFEYQPASISESDIRSIVDCFEYTLNSVLTLLGPGRLIREVQFFGPRSCQKVNKWNTTLPDPPKLCAHEIIQEQVFAQPSALAICSWDENFTYTQLDFLSIKLAHHLRDLGVGPEVFVGLCFEKSAWAVVAQVAVLKAGGAFASLDPAHPEPRLQGLVEDINAPIVLCSAQCFEKATRICKIALAVGQDALNQIPNRSFNKQIQPLTVDSAAYAIFTSGTTGKPKVTVLEHAALGTASSSFAKSLGIGPDTRALQFSSYTFDVSILETIIILMTGGCVCIPSDEERLNDLPGAIRRMEANFMSCTPSVTSTLNPSSVPTLTTIINGGEKLTESQITRWVGRRFFNAYGPSEATIIATASLKMDQTKVRFDDDSNSIGTAVCGRTWIVDPHNYDRLLPVGAVGELVLEGYNISRGYLNNDKKTKDVFISQPRWCRTAGLRDILRHSERMYRTGDLVRYRSDGNICFISRKDTQIKLNGQRIELEEIEQQCVVLSPTNTQAAVDIVVPETKTIAKALGAFITIEWHDAGSIGLEYGMSSSVLLPVSDSIQTTIGKLHSSLSQVLPQVMIPKLYFPVRYLPLGTTGKLDRKALRATVQPLSKEQLRPYMISNSGSGRAVEKAAESSLRDLWGDVLDLEPGSISAEDSFFGLGGDSFSAMKLVGAARSQEISLRVADIFEHPLLTDMAQCCEEVKDFVERPDLERFNLVPHSVPLRDIMEEVSGQCGVAEQSISDIYPCSAVQEGLLALSIQHGGAYVARPIFKLSTDVNLEKFRASWQQAVDEFDILRTRIVHIETAGFLQVVLQKERISWTIETTFDYLMEDTLESNGGLLAKYAIVQLGPSVRYFVWIVHHGLYDGWNVPQILKRVEEIYSSSPGNNLTIPYKFFIQHLQQQDLSQSDEFWKSYFDGLSSIPFPPQKNKESSSVGAGNIQHSRIDISRKSGATDITIPELIRAAWAIVLSVHTGCGDVCYGETLMGRNIDMLGITDVAGPVLTTVPMRIRVDNKMPLAQYLNGVRQMAAAMIPHQHYGLQRIQKLSGDAVAACNFQNLLVIQSDNGQLDTNIWSSESEQIRGDFFTHPLVVQCKISGSELVIQAHHDELVLDNWQAERLTRQFSFVLEQLLDVPRGSSITVGGIDVVSPLDKKDITSWNQRQVKCVERCAHDIIREQCLIQPQASAICSWDGPETLVPICVDKSLWAIVTMLSVLVAGGAFVPLDPSHPTSRHREIVEKINADILLCSPQHRSRYLGCVSTIIPVSKETITAYNTMKTGTESHSSVSPSNMAYAIFTSGSTGRPKGIIIDHRAVCSSVTSFAPVMELNEKSRVFQFASLTFDAAIVEVLGTLMHGGCICVPSEDERLNDIAGAMRRMKVSWTFLTPSVACILEPSSIPSLKVLSCGGEKLCREVVTKWANRVKLIGSYGPTETVVFAVLNFDFVNHGFSCIGYGIPSTLTWVVDPDDHDRLTPLGAVGELALEGPALAREYLKNPKKTAETFIDEPLWIKRFPSPSPLPRRIYKTGDLVKYNLDGSIEYLGRKDHQVKLRGQRMELEEIEHRLLESPSVRHAVVILPQTGPLQQKLVAVVSLNSLTPDSKNIVSGSACELVSQKDMLKVGHRETSENKKGIEAQLPVYMVPQVWAVVKNLPMLVSGKLDRKRITNWLEQLEDTAYDRIMQVYDNSASHTIEQEEDTRNEDSVVESLREIFAQVLNLPLHKVDQSRSFINLGGDSITGMSVVSKARKHGLTLHLNRILQSKSMVELAASCDVKPQQVKNNAAESSVPFRLSPCQELFFRLESNSPKSSGRFNQSMTVHLTRRLQPGVVRDAVRAIVQKHSMFRARFSKSRDGVWQQRITKEVDSSYTFGNYLVKNPSEMLKRIADSQCSLDIQTGPVVAADLFDEDGQQILFLVASHLCVDVVSWRLVLQELQDYVDTGSLSSEAPLSFQPWCDLQFEHTKEISNRIDIPCEQPELGYWGMDRAPNNYGHIKMETFTLDKQVTAFLSRQCHDILRTETIEVLLAAALHSFNQVFTDRDAPTIYNEGHGREAWDSSIDPLGTVGWFTTMYPLHVRTTSGFLDTLKRVKDARRQINGMSRDFFARNVLHSEKGANKFPVPLEILFNYHGQLQQLERADSIFQHYGDVFNAETMELAGDMGPETPRFALFDVTAVIVKDRLHVSFIYNRNMRHQTRIQTWISECKRVLEKDLLSLRDVAPEPTLSDYPLLPTTYGGLKNLTDNVLPRLGLTRCDQVEDIYPCSPVQEGILISQLRGPQGYIFNAIFEVRPPRNSSNVDLARLREAWSMVIARHSVLRTAFFDSICKGSSFDQIVIKEADGTAIQIDSDDSDVFHKLEAISLQNPKSSNLYHQLVLCRTPSGRVLMKVEMNHAIIDGGSMAILLKDLALAYSNQLPPGSGPLFSNYIKHIREESQSGSLEYWTRHLSGVRPCHLPVTRGQTGARELGSYMMKFNRFSELQRFCEDNSITLANLALAAWAMVLRGYTGSDDVCFGYPSTGRDLPVPGIQDAVGIFINTLCCRVKFRGGQSFLDVSKSVQDDHIKGLSHQRSSLSQIQHALGGHGKPLFNTCISIQNHSGSADENTEISFEYQRAYDPTEYPITVYVETSRGGEGVLLRYWTDAVSETEAVALADAIAKIFTCFLEDPSRPVADLKLRDESRPSAGQLMDRSSLEKIVDERIKVIISQMLKDGKLATPMIRAHDANITNSFFNLEKEVVDSLQELVVAKEKSPSGSMHTLTNDYRSPTDAEKQLWRLWSITLGLPPHPIKYHSDFFKLGGDSITAMKLVGAAREEGLMLSVSDVFKKPVFENMLALLSDKVNSVVSNIKAKHESIEKPVPERPILPMSESSQETSILRPIELDDTSLRAAICPKVGVFKGGIVDVLYVTDFQSLSITATMFESRWMLNYFYLDGKGSLDIRRLRESFLRVVDAFDILRTVFVSFHGQFFQVVLRKIRPGIFVHETDKSFDEYTKSLQQRDRNQSPGQGEQCVQFYVVQKVHSDEHRILVRMSHAQFDGVCLPKIMTAIKMAYEGSPVQPSSFLNYMRVLPGTITPEHYQHWTTLLKGSKMTEIVQRDRPNTFQHIGGFAEQKRTIEIPSSATENVTIATVIQSAWAITLAKVCAQDDVVFGLTVNGRNGTVSGVENTVGPCLNHIPVRVRFGDRWTAFDLFRYLQDQQVASMPYESLGFREIIRRCTDWPDSAFFTTSVLHQNVDYEGQMQLDNNTYRMGGVGVIDNLTDLTLFSKPAAGQPNQITVSLGYSLKGPLHPSFISTVLNMVCDNVSSLVANPNIALPSPSTLRSLSPQLVEDISTSSSDNHLLSSLNNRSPSELLAHSDLLTHIWQQVLPPRPTTGKPQPSFQLDSSFFRLGGDIVNMAQIVWILEQETGLHVRLEDLLAHPTFLGQMAVVALYTAKRDIGSVGSSESVPAYASVEDTNGASTGQDILPLVPVKSDNWNALDRARILARKITRIGGLSTRV</sequence>
<dbReference type="InterPro" id="IPR020806">
    <property type="entry name" value="PKS_PP-bd"/>
</dbReference>
<comment type="similarity">
    <text evidence="4">Belongs to the NRP synthetase family.</text>
</comment>
<gene>
    <name evidence="6" type="ORF">BDW59DRAFT_157587</name>
</gene>
<evidence type="ECO:0000256" key="3">
    <source>
        <dbReference type="ARBA" id="ARBA00022598"/>
    </source>
</evidence>
<dbReference type="EMBL" id="JBFXLS010000007">
    <property type="protein sequence ID" value="KAL2832125.1"/>
    <property type="molecule type" value="Genomic_DNA"/>
</dbReference>
<dbReference type="CDD" id="cd19542">
    <property type="entry name" value="CT_NRPS-like"/>
    <property type="match status" value="3"/>
</dbReference>
<dbReference type="InterPro" id="IPR020845">
    <property type="entry name" value="AMP-binding_CS"/>
</dbReference>
<name>A0ABR4IWK6_9EURO</name>
<evidence type="ECO:0000256" key="4">
    <source>
        <dbReference type="ARBA" id="ARBA00029454"/>
    </source>
</evidence>
<dbReference type="Gene3D" id="1.10.1200.10">
    <property type="entry name" value="ACP-like"/>
    <property type="match status" value="5"/>
</dbReference>
<dbReference type="SUPFAM" id="SSF56801">
    <property type="entry name" value="Acetyl-CoA synthetase-like"/>
    <property type="match status" value="4"/>
</dbReference>
<dbReference type="NCBIfam" id="TIGR01733">
    <property type="entry name" value="AA-adenyl-dom"/>
    <property type="match status" value="2"/>
</dbReference>
<dbReference type="Gene3D" id="3.30.559.10">
    <property type="entry name" value="Chloramphenicol acetyltransferase-like domain"/>
    <property type="match status" value="6"/>
</dbReference>
<dbReference type="SMART" id="SM00823">
    <property type="entry name" value="PKS_PP"/>
    <property type="match status" value="2"/>
</dbReference>
<evidence type="ECO:0000256" key="1">
    <source>
        <dbReference type="ARBA" id="ARBA00022450"/>
    </source>
</evidence>
<dbReference type="InterPro" id="IPR036736">
    <property type="entry name" value="ACP-like_sf"/>
</dbReference>
<evidence type="ECO:0000313" key="6">
    <source>
        <dbReference type="EMBL" id="KAL2832125.1"/>
    </source>
</evidence>
<dbReference type="InterPro" id="IPR042099">
    <property type="entry name" value="ANL_N_sf"/>
</dbReference>
<feature type="domain" description="Carrier" evidence="5">
    <location>
        <begin position="5469"/>
        <end position="5545"/>
    </location>
</feature>
<evidence type="ECO:0000313" key="7">
    <source>
        <dbReference type="Proteomes" id="UP001610335"/>
    </source>
</evidence>
<reference evidence="6 7" key="1">
    <citation type="submission" date="2024-07" db="EMBL/GenBank/DDBJ databases">
        <title>Section-level genome sequencing and comparative genomics of Aspergillus sections Usti and Cavernicolus.</title>
        <authorList>
            <consortium name="Lawrence Berkeley National Laboratory"/>
            <person name="Nybo J.L."/>
            <person name="Vesth T.C."/>
            <person name="Theobald S."/>
            <person name="Frisvad J.C."/>
            <person name="Larsen T.O."/>
            <person name="Kjaerboelling I."/>
            <person name="Rothschild-Mancinelli K."/>
            <person name="Lyhne E.K."/>
            <person name="Kogle M.E."/>
            <person name="Barry K."/>
            <person name="Clum A."/>
            <person name="Na H."/>
            <person name="Ledsgaard L."/>
            <person name="Lin J."/>
            <person name="Lipzen A."/>
            <person name="Kuo A."/>
            <person name="Riley R."/>
            <person name="Mondo S."/>
            <person name="LaButti K."/>
            <person name="Haridas S."/>
            <person name="Pangalinan J."/>
            <person name="Salamov A.A."/>
            <person name="Simmons B.A."/>
            <person name="Magnuson J.K."/>
            <person name="Chen J."/>
            <person name="Drula E."/>
            <person name="Henrissat B."/>
            <person name="Wiebenga A."/>
            <person name="Lubbers R.J."/>
            <person name="Gomes A.C."/>
            <person name="Makela M.R."/>
            <person name="Stajich J."/>
            <person name="Grigoriev I.V."/>
            <person name="Mortensen U.H."/>
            <person name="De vries R.P."/>
            <person name="Baker S.E."/>
            <person name="Andersen M.R."/>
        </authorList>
    </citation>
    <scope>NUCLEOTIDE SEQUENCE [LARGE SCALE GENOMIC DNA]</scope>
    <source>
        <strain evidence="6 7">CBS 600.67</strain>
    </source>
</reference>
<dbReference type="Gene3D" id="3.40.50.12780">
    <property type="entry name" value="N-terminal domain of ligase-like"/>
    <property type="match status" value="4"/>
</dbReference>
<keyword evidence="1" id="KW-0596">Phosphopantetheine</keyword>
<accession>A0ABR4IWK6</accession>
<dbReference type="PANTHER" id="PTHR45398">
    <property type="match status" value="1"/>
</dbReference>
<dbReference type="CDD" id="cd19545">
    <property type="entry name" value="FUM14_C_NRPS-like"/>
    <property type="match status" value="1"/>
</dbReference>
<keyword evidence="2" id="KW-0597">Phosphoprotein</keyword>
<feature type="domain" description="Carrier" evidence="5">
    <location>
        <begin position="3337"/>
        <end position="3413"/>
    </location>
</feature>
<dbReference type="InterPro" id="IPR009081">
    <property type="entry name" value="PP-bd_ACP"/>
</dbReference>
<dbReference type="Gene3D" id="3.40.50.980">
    <property type="match status" value="1"/>
</dbReference>
<dbReference type="CDD" id="cd05918">
    <property type="entry name" value="A_NRPS_SidN3_like"/>
    <property type="match status" value="3"/>
</dbReference>
<dbReference type="PROSITE" id="PS50075">
    <property type="entry name" value="CARRIER"/>
    <property type="match status" value="5"/>
</dbReference>
<proteinExistence type="inferred from homology"/>
<dbReference type="InterPro" id="IPR000873">
    <property type="entry name" value="AMP-dep_synth/lig_dom"/>
</dbReference>
<comment type="caution">
    <text evidence="6">The sequence shown here is derived from an EMBL/GenBank/DDBJ whole genome shotgun (WGS) entry which is preliminary data.</text>
</comment>
<organism evidence="6 7">
    <name type="scientific">Aspergillus cavernicola</name>
    <dbReference type="NCBI Taxonomy" id="176166"/>
    <lineage>
        <taxon>Eukaryota</taxon>
        <taxon>Fungi</taxon>
        <taxon>Dikarya</taxon>
        <taxon>Ascomycota</taxon>
        <taxon>Pezizomycotina</taxon>
        <taxon>Eurotiomycetes</taxon>
        <taxon>Eurotiomycetidae</taxon>
        <taxon>Eurotiales</taxon>
        <taxon>Aspergillaceae</taxon>
        <taxon>Aspergillus</taxon>
        <taxon>Aspergillus subgen. Nidulantes</taxon>
    </lineage>
</organism>